<keyword evidence="3" id="KW-1185">Reference proteome</keyword>
<sequence length="147" mass="15265">MWDAESGGGAERIGFVADTVNVVGGAAGGMVGAPPPMLVATQTEFSVDPEQAQKLIDGLAEARNQLQELNRNVSQLMFLPATAKDPYSALVIEAIQRTAGPEVGGYAWANNKAAEALSKTIQKIQASLANYKGQDEATADAFNGGGK</sequence>
<accession>A0ABW3R5V3</accession>
<comment type="caution">
    <text evidence="2">The sequence shown here is derived from an EMBL/GenBank/DDBJ whole genome shotgun (WGS) entry which is preliminary data.</text>
</comment>
<evidence type="ECO:0008006" key="4">
    <source>
        <dbReference type="Google" id="ProtNLM"/>
    </source>
</evidence>
<protein>
    <recommendedName>
        <fullName evidence="4">PE family protein</fullName>
    </recommendedName>
</protein>
<name>A0ABW3R5V3_9PSEU</name>
<keyword evidence="1" id="KW-0175">Coiled coil</keyword>
<evidence type="ECO:0000256" key="1">
    <source>
        <dbReference type="SAM" id="Coils"/>
    </source>
</evidence>
<gene>
    <name evidence="2" type="ORF">ACFQ3T_35290</name>
</gene>
<dbReference type="RefSeq" id="WP_380730276.1">
    <property type="nucleotide sequence ID" value="NZ_JBHTLK010000391.1"/>
</dbReference>
<proteinExistence type="predicted"/>
<reference evidence="3" key="1">
    <citation type="journal article" date="2019" name="Int. J. Syst. Evol. Microbiol.">
        <title>The Global Catalogue of Microorganisms (GCM) 10K type strain sequencing project: providing services to taxonomists for standard genome sequencing and annotation.</title>
        <authorList>
            <consortium name="The Broad Institute Genomics Platform"/>
            <consortium name="The Broad Institute Genome Sequencing Center for Infectious Disease"/>
            <person name="Wu L."/>
            <person name="Ma J."/>
        </authorList>
    </citation>
    <scope>NUCLEOTIDE SEQUENCE [LARGE SCALE GENOMIC DNA]</scope>
    <source>
        <strain evidence="3">CCUG 60214</strain>
    </source>
</reference>
<dbReference type="EMBL" id="JBHTLK010000391">
    <property type="protein sequence ID" value="MFD1152431.1"/>
    <property type="molecule type" value="Genomic_DNA"/>
</dbReference>
<dbReference type="Proteomes" id="UP001597168">
    <property type="component" value="Unassembled WGS sequence"/>
</dbReference>
<evidence type="ECO:0000313" key="3">
    <source>
        <dbReference type="Proteomes" id="UP001597168"/>
    </source>
</evidence>
<evidence type="ECO:0000313" key="2">
    <source>
        <dbReference type="EMBL" id="MFD1152431.1"/>
    </source>
</evidence>
<organism evidence="2 3">
    <name type="scientific">Saccharothrix hoggarensis</name>
    <dbReference type="NCBI Taxonomy" id="913853"/>
    <lineage>
        <taxon>Bacteria</taxon>
        <taxon>Bacillati</taxon>
        <taxon>Actinomycetota</taxon>
        <taxon>Actinomycetes</taxon>
        <taxon>Pseudonocardiales</taxon>
        <taxon>Pseudonocardiaceae</taxon>
        <taxon>Saccharothrix</taxon>
    </lineage>
</organism>
<feature type="coiled-coil region" evidence="1">
    <location>
        <begin position="52"/>
        <end position="79"/>
    </location>
</feature>